<evidence type="ECO:0000259" key="3">
    <source>
        <dbReference type="Pfam" id="PF19718"/>
    </source>
</evidence>
<reference evidence="4" key="1">
    <citation type="submission" date="2017-05" db="UniProtKB">
        <authorList>
            <consortium name="EnsemblMetazoa"/>
        </authorList>
    </citation>
    <scope>IDENTIFICATION</scope>
</reference>
<name>A0A1X7TG15_AMPQE</name>
<dbReference type="Pfam" id="PF19718">
    <property type="entry name" value="USP47_C"/>
    <property type="match status" value="1"/>
</dbReference>
<accession>A0A1X7TG15</accession>
<sequence>QTILDDIRKYFSTSKVGVIPETKDHDVVPLDNKSTDEIMELSNPQSDTSSDVKAASSQSQALSPQAKIHVPVPKDLLTNFRSMRMSYGRMFYNVGKIIKRKSPPLEEIKELLSCCGTEVLKQNAEQCTNIPNVLRLIQNECSLTDIELLHSVVEEMEITEATRYIEAYKTDLKEFCKSLSISLCLKERFACIPHLQCETVTFIFDWEPEEHVLKDIKDILSKVSGKLLVIKYIETSTSISVTCSFPFSDVGFTVLRMIENIHILMGQGLKKLTIGNLTLWRRQNVRQKELKEKDQDLLQYTEVISYIILEEAEYKLRDAVSSKEKVHEAIKLKQEQSIVTVPKEESLSVQSDIDSIKEVEEEPLYEELTVLGSQCNEMQKENKELSDKLLKMKVDYLRSLSINIGSAASKVRRGMTFEIDDCKFHLEAMARPDYQPLVDNKRILEKLQERITLMNMELMTKREHNEKIIKDIKDLKEAKEKRQREKEEQIEKEMCLIILYCNHPVTGEFMESTLKVHKDELLLIVLDKAYKLMELAPHIPIERCRLVKYSYEDDLMEQSLDFEFQHLTIGQIIGGARHYYPFGLFLETREENEIFDKYHDGGINLMISVVNVSTGEVGPAKPVRGEGGWTVGVLKQHIGELYNLNSSCMRLVMEELNDVTDISSDVRSTLGKIFRKSTHNDRQLVYVLSDPEDYQKEFNDSLMYKYVYKLYRINSILLKITIPPAPEATATTTNVPKGGIIMKIISINEENKGKERKIQVQVDKRITLAQLKEKLVPLIGVPSTGFRVYEIRYDEECELDGLDETLVYMGMHIQFGSEHSELIVRLGRALRRGECRIKLYLLQVNNTEFCKYMMESIVAKGTPVREFKEQIIEEAKVQGIDCVLELDKMRLRFKKARVLPDKVYLDHDLIDTSMEMYVEPLKEPDKMKYHWQVQVYVRRWHPSQHSIDPTEEVILDTDFDYNHIIKKLSELSGVPVQYVSYGKVARLLFPAKLSWFDIENNLNWNSFESWLDSSENIHFHDSLENLRRLVTNGDIIYYKDNRETMKELTDKERSEIKRLRKQGQLLEMS</sequence>
<feature type="coiled-coil region" evidence="1">
    <location>
        <begin position="461"/>
        <end position="493"/>
    </location>
</feature>
<dbReference type="OrthoDB" id="289038at2759"/>
<proteinExistence type="predicted"/>
<feature type="coiled-coil region" evidence="1">
    <location>
        <begin position="368"/>
        <end position="395"/>
    </location>
</feature>
<feature type="region of interest" description="Disordered" evidence="2">
    <location>
        <begin position="41"/>
        <end position="64"/>
    </location>
</feature>
<keyword evidence="1" id="KW-0175">Coiled coil</keyword>
<dbReference type="AlphaFoldDB" id="A0A1X7TG15"/>
<dbReference type="EnsemblMetazoa" id="Aqu2.1.13359_001">
    <property type="protein sequence ID" value="Aqu2.1.13359_001"/>
    <property type="gene ID" value="Aqu2.1.13359"/>
</dbReference>
<feature type="domain" description="Ubiquitin carboxyl-terminal hydrolase 47 C-terminal" evidence="3">
    <location>
        <begin position="836"/>
        <end position="1058"/>
    </location>
</feature>
<feature type="compositionally biased region" description="Low complexity" evidence="2">
    <location>
        <begin position="54"/>
        <end position="64"/>
    </location>
</feature>
<evidence type="ECO:0000256" key="1">
    <source>
        <dbReference type="SAM" id="Coils"/>
    </source>
</evidence>
<protein>
    <recommendedName>
        <fullName evidence="3">Ubiquitin carboxyl-terminal hydrolase 47 C-terminal domain-containing protein</fullName>
    </recommendedName>
</protein>
<organism evidence="4">
    <name type="scientific">Amphimedon queenslandica</name>
    <name type="common">Sponge</name>
    <dbReference type="NCBI Taxonomy" id="400682"/>
    <lineage>
        <taxon>Eukaryota</taxon>
        <taxon>Metazoa</taxon>
        <taxon>Porifera</taxon>
        <taxon>Demospongiae</taxon>
        <taxon>Heteroscleromorpha</taxon>
        <taxon>Haplosclerida</taxon>
        <taxon>Niphatidae</taxon>
        <taxon>Amphimedon</taxon>
    </lineage>
</organism>
<evidence type="ECO:0000313" key="4">
    <source>
        <dbReference type="EnsemblMetazoa" id="Aqu2.1.13359_001"/>
    </source>
</evidence>
<dbReference type="InterPro" id="IPR045578">
    <property type="entry name" value="USP47_C"/>
</dbReference>
<dbReference type="InParanoid" id="A0A1X7TG15"/>
<evidence type="ECO:0000256" key="2">
    <source>
        <dbReference type="SAM" id="MobiDB-lite"/>
    </source>
</evidence>
<feature type="compositionally biased region" description="Polar residues" evidence="2">
    <location>
        <begin position="42"/>
        <end position="51"/>
    </location>
</feature>